<feature type="transmembrane region" description="Helical" evidence="1">
    <location>
        <begin position="195"/>
        <end position="215"/>
    </location>
</feature>
<keyword evidence="4" id="KW-1185">Reference proteome</keyword>
<dbReference type="Proteomes" id="UP001642484">
    <property type="component" value="Unassembled WGS sequence"/>
</dbReference>
<keyword evidence="1" id="KW-0812">Transmembrane</keyword>
<dbReference type="InterPro" id="IPR021467">
    <property type="entry name" value="DUF3119"/>
</dbReference>
<evidence type="ECO:0000313" key="3">
    <source>
        <dbReference type="EMBL" id="CAK9065172.1"/>
    </source>
</evidence>
<gene>
    <name evidence="3" type="ORF">CCMP2556_LOCUS32048</name>
</gene>
<organism evidence="3 4">
    <name type="scientific">Durusdinium trenchii</name>
    <dbReference type="NCBI Taxonomy" id="1381693"/>
    <lineage>
        <taxon>Eukaryota</taxon>
        <taxon>Sar</taxon>
        <taxon>Alveolata</taxon>
        <taxon>Dinophyceae</taxon>
        <taxon>Suessiales</taxon>
        <taxon>Symbiodiniaceae</taxon>
        <taxon>Durusdinium</taxon>
    </lineage>
</organism>
<dbReference type="Pfam" id="PF11317">
    <property type="entry name" value="DUF3119"/>
    <property type="match status" value="1"/>
</dbReference>
<proteinExistence type="predicted"/>
<dbReference type="PANTHER" id="PTHR35550:SF2">
    <property type="entry name" value="OS05G0401200 PROTEIN"/>
    <property type="match status" value="1"/>
</dbReference>
<accession>A0ABP0NN13</accession>
<protein>
    <submittedName>
        <fullName evidence="3">Uncharacterized protein</fullName>
    </submittedName>
</protein>
<keyword evidence="1" id="KW-0472">Membrane</keyword>
<evidence type="ECO:0000256" key="1">
    <source>
        <dbReference type="SAM" id="Phobius"/>
    </source>
</evidence>
<keyword evidence="1" id="KW-1133">Transmembrane helix</keyword>
<sequence>MAAMVIRVLLVSFVMASATPRLSPCVPAEGSCNPSLDRCCQGPGLMTCRLRSNTKDAGMSYKCGAEFTHQAVSQPKCIPEGDFCDTDSRTCCQLEDKMPLKCIKPEHEKADSTGEVRPKCLAEAETFSVEACVEEGSSCSPLQNRCCQGQERSFQQVSRQFFNLPADANEPPVVIKEDYTLAAAFSGLGLVLCTLPFFGFGLGLLVLLLGVLFFVQAGRVRFVFDNEAFAVQTLSTGEELEKPGENIVVGGENRWKYSSFVNWEFFPKGLVEKGLPPVLVYFKETQTPSSEWNTGPGAAANSEEAMAKGAKPGQVHFFPCICDAQQIKAEFERRGCQKIS</sequence>
<keyword evidence="2" id="KW-0732">Signal</keyword>
<comment type="caution">
    <text evidence="3">The sequence shown here is derived from an EMBL/GenBank/DDBJ whole genome shotgun (WGS) entry which is preliminary data.</text>
</comment>
<evidence type="ECO:0000256" key="2">
    <source>
        <dbReference type="SAM" id="SignalP"/>
    </source>
</evidence>
<feature type="signal peptide" evidence="2">
    <location>
        <begin position="1"/>
        <end position="18"/>
    </location>
</feature>
<reference evidence="3 4" key="1">
    <citation type="submission" date="2024-02" db="EMBL/GenBank/DDBJ databases">
        <authorList>
            <person name="Chen Y."/>
            <person name="Shah S."/>
            <person name="Dougan E. K."/>
            <person name="Thang M."/>
            <person name="Chan C."/>
        </authorList>
    </citation>
    <scope>NUCLEOTIDE SEQUENCE [LARGE SCALE GENOMIC DNA]</scope>
</reference>
<name>A0ABP0NN13_9DINO</name>
<evidence type="ECO:0000313" key="4">
    <source>
        <dbReference type="Proteomes" id="UP001642484"/>
    </source>
</evidence>
<dbReference type="EMBL" id="CAXAMN010021984">
    <property type="protein sequence ID" value="CAK9065172.1"/>
    <property type="molecule type" value="Genomic_DNA"/>
</dbReference>
<dbReference type="PANTHER" id="PTHR35550">
    <property type="match status" value="1"/>
</dbReference>
<feature type="chain" id="PRO_5046967461" evidence="2">
    <location>
        <begin position="19"/>
        <end position="340"/>
    </location>
</feature>